<dbReference type="EMBL" id="BGZK01001412">
    <property type="protein sequence ID" value="GBP79378.1"/>
    <property type="molecule type" value="Genomic_DNA"/>
</dbReference>
<dbReference type="AlphaFoldDB" id="A0A4C1YTB0"/>
<keyword evidence="2" id="KW-0695">RNA-directed DNA polymerase</keyword>
<keyword evidence="2" id="KW-0548">Nucleotidyltransferase</keyword>
<proteinExistence type="predicted"/>
<dbReference type="InterPro" id="IPR036691">
    <property type="entry name" value="Endo/exonu/phosph_ase_sf"/>
</dbReference>
<evidence type="ECO:0000313" key="3">
    <source>
        <dbReference type="Proteomes" id="UP000299102"/>
    </source>
</evidence>
<comment type="caution">
    <text evidence="2">The sequence shown here is derived from an EMBL/GenBank/DDBJ whole genome shotgun (WGS) entry which is preliminary data.</text>
</comment>
<keyword evidence="3" id="KW-1185">Reference proteome</keyword>
<keyword evidence="2" id="KW-0808">Transferase</keyword>
<evidence type="ECO:0000259" key="1">
    <source>
        <dbReference type="PROSITE" id="PS50878"/>
    </source>
</evidence>
<dbReference type="OrthoDB" id="6627636at2759"/>
<dbReference type="InterPro" id="IPR000477">
    <property type="entry name" value="RT_dom"/>
</dbReference>
<dbReference type="SUPFAM" id="SSF56219">
    <property type="entry name" value="DNase I-like"/>
    <property type="match status" value="1"/>
</dbReference>
<gene>
    <name evidence="2" type="primary">RTase</name>
    <name evidence="2" type="ORF">EVAR_59222_1</name>
</gene>
<dbReference type="CDD" id="cd01650">
    <property type="entry name" value="RT_nLTR_like"/>
    <property type="match status" value="1"/>
</dbReference>
<name>A0A4C1YTB0_EUMVA</name>
<dbReference type="Proteomes" id="UP000299102">
    <property type="component" value="Unassembled WGS sequence"/>
</dbReference>
<dbReference type="PROSITE" id="PS50878">
    <property type="entry name" value="RT_POL"/>
    <property type="match status" value="1"/>
</dbReference>
<accession>A0A4C1YTB0</accession>
<dbReference type="GO" id="GO:0003964">
    <property type="term" value="F:RNA-directed DNA polymerase activity"/>
    <property type="evidence" value="ECO:0007669"/>
    <property type="project" value="UniProtKB-KW"/>
</dbReference>
<protein>
    <submittedName>
        <fullName evidence="2">Probable RNA-directed DNA polymerase from transposon BS</fullName>
    </submittedName>
</protein>
<feature type="domain" description="Reverse transcriptase" evidence="1">
    <location>
        <begin position="323"/>
        <end position="532"/>
    </location>
</feature>
<dbReference type="PANTHER" id="PTHR19446">
    <property type="entry name" value="REVERSE TRANSCRIPTASES"/>
    <property type="match status" value="1"/>
</dbReference>
<dbReference type="STRING" id="151549.A0A4C1YTB0"/>
<evidence type="ECO:0000313" key="2">
    <source>
        <dbReference type="EMBL" id="GBP79378.1"/>
    </source>
</evidence>
<reference evidence="2 3" key="1">
    <citation type="journal article" date="2019" name="Commun. Biol.">
        <title>The bagworm genome reveals a unique fibroin gene that provides high tensile strength.</title>
        <authorList>
            <person name="Kono N."/>
            <person name="Nakamura H."/>
            <person name="Ohtoshi R."/>
            <person name="Tomita M."/>
            <person name="Numata K."/>
            <person name="Arakawa K."/>
        </authorList>
    </citation>
    <scope>NUCLEOTIDE SEQUENCE [LARGE SCALE GENOMIC DNA]</scope>
</reference>
<dbReference type="Pfam" id="PF00078">
    <property type="entry name" value="RVT_1"/>
    <property type="match status" value="1"/>
</dbReference>
<sequence>MGRIFGSCSNIQRNITELKQCTKEYGLDLVLVQETFLIPTRPKACALPGYVQLRTDRTNAPLGGTAIYYKRSLHCYPIDLPTLTNIEATGCRLAMTGHEWDPAGGLPKPMIKITDWKRVSTALEEIDTLVLNNIPDVLQTTDEIDSSIGALTNHIQKVVKSCSREAPVDVDRRRLPADALELLRAKNAALRHAYAYPTRENRSRARALQRRVRARMLEVRNEEWKNLMEDITPSHQAFWKLTKALKLEGYLPTPPLKKADSSLAVDDVEKAECLVDSLSSNAPTRFLPLTFTISLVSGRRFVIKPPSNPETIYLLFLLTRTATSLPSERKPKSSASTSLGNPPDLPGSYRPISLLSGLGKIYERILKSRLSEYLFSKGLIINEQFGFRPNHSCPQQALRLVEYITEDFKTKKRTVAVFFDVAKAFDRVWHAGLIYKLYQLNVPDRLILIIHHYLTDKHFMFRHENTPSTRRLIRAGVPQDSTLSLLLYSAYTNDIPRPSAGVQLALFADDTCPLSARHYRAQHLSSPPEGHR</sequence>
<dbReference type="Gene3D" id="3.60.10.10">
    <property type="entry name" value="Endonuclease/exonuclease/phosphatase"/>
    <property type="match status" value="1"/>
</dbReference>
<organism evidence="2 3">
    <name type="scientific">Eumeta variegata</name>
    <name type="common">Bagworm moth</name>
    <name type="synonym">Eumeta japonica</name>
    <dbReference type="NCBI Taxonomy" id="151549"/>
    <lineage>
        <taxon>Eukaryota</taxon>
        <taxon>Metazoa</taxon>
        <taxon>Ecdysozoa</taxon>
        <taxon>Arthropoda</taxon>
        <taxon>Hexapoda</taxon>
        <taxon>Insecta</taxon>
        <taxon>Pterygota</taxon>
        <taxon>Neoptera</taxon>
        <taxon>Endopterygota</taxon>
        <taxon>Lepidoptera</taxon>
        <taxon>Glossata</taxon>
        <taxon>Ditrysia</taxon>
        <taxon>Tineoidea</taxon>
        <taxon>Psychidae</taxon>
        <taxon>Oiketicinae</taxon>
        <taxon>Eumeta</taxon>
    </lineage>
</organism>